<protein>
    <submittedName>
        <fullName evidence="1">Uncharacterized protein</fullName>
    </submittedName>
</protein>
<name>A0A819IGB3_9BILA</name>
<proteinExistence type="predicted"/>
<accession>A0A819IGB3</accession>
<organism evidence="1 2">
    <name type="scientific">Adineta steineri</name>
    <dbReference type="NCBI Taxonomy" id="433720"/>
    <lineage>
        <taxon>Eukaryota</taxon>
        <taxon>Metazoa</taxon>
        <taxon>Spiralia</taxon>
        <taxon>Gnathifera</taxon>
        <taxon>Rotifera</taxon>
        <taxon>Eurotatoria</taxon>
        <taxon>Bdelloidea</taxon>
        <taxon>Adinetida</taxon>
        <taxon>Adinetidae</taxon>
        <taxon>Adineta</taxon>
    </lineage>
</organism>
<sequence>MQSLQSLPPLSPSSVSALFSFLSSSSIPPPRLFSPLILSSRPIAPSTSPLRSLSPEYPYHTPIETYPRPVIYLKRLYNIPYPI</sequence>
<comment type="caution">
    <text evidence="1">The sequence shown here is derived from an EMBL/GenBank/DDBJ whole genome shotgun (WGS) entry which is preliminary data.</text>
</comment>
<evidence type="ECO:0000313" key="2">
    <source>
        <dbReference type="Proteomes" id="UP000663881"/>
    </source>
</evidence>
<dbReference type="AlphaFoldDB" id="A0A819IGB3"/>
<gene>
    <name evidence="1" type="ORF">OKA104_LOCUS24833</name>
</gene>
<reference evidence="1" key="1">
    <citation type="submission" date="2021-02" db="EMBL/GenBank/DDBJ databases">
        <authorList>
            <person name="Nowell W R."/>
        </authorList>
    </citation>
    <scope>NUCLEOTIDE SEQUENCE</scope>
</reference>
<dbReference type="EMBL" id="CAJOAY010002027">
    <property type="protein sequence ID" value="CAF3913084.1"/>
    <property type="molecule type" value="Genomic_DNA"/>
</dbReference>
<evidence type="ECO:0000313" key="1">
    <source>
        <dbReference type="EMBL" id="CAF3913084.1"/>
    </source>
</evidence>
<dbReference type="Proteomes" id="UP000663881">
    <property type="component" value="Unassembled WGS sequence"/>
</dbReference>